<dbReference type="KEGG" id="pazo:AYR47_03340"/>
<evidence type="ECO:0000313" key="2">
    <source>
        <dbReference type="Proteomes" id="UP000070516"/>
    </source>
</evidence>
<dbReference type="Proteomes" id="UP000070516">
    <property type="component" value="Chromosome"/>
</dbReference>
<protein>
    <recommendedName>
        <fullName evidence="3">Abi family protein</fullName>
    </recommendedName>
</protein>
<reference evidence="1 2" key="1">
    <citation type="submission" date="2016-02" db="EMBL/GenBank/DDBJ databases">
        <title>Complete genome sequence of Pseudomonas azotoformans S4.</title>
        <authorList>
            <person name="Fang Y."/>
            <person name="Wu L."/>
            <person name="Feng G."/>
        </authorList>
    </citation>
    <scope>NUCLEOTIDE SEQUENCE [LARGE SCALE GENOMIC DNA]</scope>
    <source>
        <strain evidence="1 2">S4</strain>
    </source>
</reference>
<dbReference type="RefSeq" id="WP_061434313.1">
    <property type="nucleotide sequence ID" value="NZ_CP014546.1"/>
</dbReference>
<dbReference type="AlphaFoldDB" id="A0A127HSG4"/>
<name>A0A127HSG4_PSEAZ</name>
<dbReference type="EMBL" id="CP014546">
    <property type="protein sequence ID" value="AMN77419.1"/>
    <property type="molecule type" value="Genomic_DNA"/>
</dbReference>
<dbReference type="InterPro" id="IPR011664">
    <property type="entry name" value="Abi_system_AbiD/AbiF-like"/>
</dbReference>
<gene>
    <name evidence="1" type="ORF">AYR47_03340</name>
</gene>
<dbReference type="Pfam" id="PF07751">
    <property type="entry name" value="Abi_2"/>
    <property type="match status" value="1"/>
</dbReference>
<evidence type="ECO:0008006" key="3">
    <source>
        <dbReference type="Google" id="ProtNLM"/>
    </source>
</evidence>
<sequence length="356" mass="39545">MAESQQSFSYGAPIARDLEALISSKRYSTYLKKAGHKDDFAFELYLYNARLAKAFLFPLHVTEVVVRNAIDEILCTQYTNQWHLDAAFRSMITPESLATLKKAIDRASKGSAPAQKDDVVSRLTFDFWSNLFRASYDRPLWQTNIKTLMPLNPSITRASLQTLMMSINNFRNRIAHHEPIFALDVSLMHKEILQVVGYRSATAENWIKCHSTVHKVMRSRPSSGLGAGPTLASLCDSDFSTLPITTKLSDLKAKQPQTKFIVCLDDKSGETVGILKAAELGEFMFSCADESGLIDLTEHSLGDVCAHTDAARAYAKVDGAEGAIALTHIFRGFVCYALVLEAGKLKGVISKPHRKY</sequence>
<evidence type="ECO:0000313" key="1">
    <source>
        <dbReference type="EMBL" id="AMN77419.1"/>
    </source>
</evidence>
<proteinExistence type="predicted"/>
<organism evidence="1 2">
    <name type="scientific">Pseudomonas azotoformans</name>
    <dbReference type="NCBI Taxonomy" id="47878"/>
    <lineage>
        <taxon>Bacteria</taxon>
        <taxon>Pseudomonadati</taxon>
        <taxon>Pseudomonadota</taxon>
        <taxon>Gammaproteobacteria</taxon>
        <taxon>Pseudomonadales</taxon>
        <taxon>Pseudomonadaceae</taxon>
        <taxon>Pseudomonas</taxon>
    </lineage>
</organism>
<accession>A0A127HSG4</accession>